<dbReference type="EMBL" id="PFAZ01000002">
    <property type="protein sequence ID" value="PIR89262.1"/>
    <property type="molecule type" value="Genomic_DNA"/>
</dbReference>
<sequence length="73" mass="8033">MKIVVLAIVIFVLVKAVEHDPAILQRTVGQMFSCVMYVLGQIFESVIGPVFKPVVAIIGIIFGFRIMLSGLKK</sequence>
<dbReference type="Proteomes" id="UP000231157">
    <property type="component" value="Unassembled WGS sequence"/>
</dbReference>
<gene>
    <name evidence="2" type="ORF">COU07_02260</name>
</gene>
<proteinExistence type="predicted"/>
<comment type="caution">
    <text evidence="2">The sequence shown here is derived from an EMBL/GenBank/DDBJ whole genome shotgun (WGS) entry which is preliminary data.</text>
</comment>
<accession>A0A2H0US71</accession>
<reference evidence="3" key="1">
    <citation type="submission" date="2017-09" db="EMBL/GenBank/DDBJ databases">
        <title>Depth-based differentiation of microbial function through sediment-hosted aquifers and enrichment of novel symbionts in the deep terrestrial subsurface.</title>
        <authorList>
            <person name="Probst A.J."/>
            <person name="Ladd B."/>
            <person name="Jarett J.K."/>
            <person name="Geller-Mcgrath D.E."/>
            <person name="Sieber C.M.K."/>
            <person name="Emerson J.B."/>
            <person name="Anantharaman K."/>
            <person name="Thomas B.C."/>
            <person name="Malmstrom R."/>
            <person name="Stieglmeier M."/>
            <person name="Klingl A."/>
            <person name="Woyke T."/>
            <person name="Ryan C.M."/>
            <person name="Banfield J.F."/>
        </authorList>
    </citation>
    <scope>NUCLEOTIDE SEQUENCE [LARGE SCALE GENOMIC DNA]</scope>
</reference>
<feature type="transmembrane region" description="Helical" evidence="1">
    <location>
        <begin position="50"/>
        <end position="68"/>
    </location>
</feature>
<keyword evidence="1" id="KW-1133">Transmembrane helix</keyword>
<keyword evidence="1" id="KW-0812">Transmembrane</keyword>
<evidence type="ECO:0000256" key="1">
    <source>
        <dbReference type="SAM" id="Phobius"/>
    </source>
</evidence>
<organism evidence="2 3">
    <name type="scientific">Candidatus Harrisonbacteria bacterium CG10_big_fil_rev_8_21_14_0_10_40_38</name>
    <dbReference type="NCBI Taxonomy" id="1974583"/>
    <lineage>
        <taxon>Bacteria</taxon>
        <taxon>Candidatus Harrisoniibacteriota</taxon>
    </lineage>
</organism>
<evidence type="ECO:0000313" key="3">
    <source>
        <dbReference type="Proteomes" id="UP000231157"/>
    </source>
</evidence>
<evidence type="ECO:0000313" key="2">
    <source>
        <dbReference type="EMBL" id="PIR89262.1"/>
    </source>
</evidence>
<dbReference type="AlphaFoldDB" id="A0A2H0US71"/>
<keyword evidence="1" id="KW-0472">Membrane</keyword>
<protein>
    <submittedName>
        <fullName evidence="2">Uncharacterized protein</fullName>
    </submittedName>
</protein>
<name>A0A2H0US71_9BACT</name>